<proteinExistence type="predicted"/>
<keyword evidence="3" id="KW-1185">Reference proteome</keyword>
<feature type="region of interest" description="Disordered" evidence="1">
    <location>
        <begin position="646"/>
        <end position="669"/>
    </location>
</feature>
<sequence length="717" mass="82230">MKQEFKSDDIPEWDGEGSTAIAWFAACQEFASNGGYLPEQMGYWMGYRIKDGTAARNWFTTLPLDIKTRMRSHYLDFLEGVKEGFLGDTWLHDRRMEYKHQEFRQYGHRYESPIDFIQRRLTFARVLMHVPINSDLEVHEVLQNAPVAWSTILVAQTIANTVELQLRTRRYEAQLLEAHRMSRSTVLTRENAMPILRELIQSAKSERRDPQKPRPFTRDRRANVVTKDTDEVEKELVEAFISTTLEDSESHSEDIGRITQLEIDEHAAVREVYAATTGSRRQRKPPIGGYPYPKKDEVKSILRPPPSPCKCCGSGNHWDKECPWYGVWERKYGRRTAQLVSADGRSEEDDVYNEAYEALIIQSSFSTYRVQTPAHKGFLKHDELVQLGLAETDEESHKAQHRPGYGLVNASVVEVPDEEDEVAPKDSALHFIIEEIRRREAMNLELSTNDVPTEAEPKETETTRHATTSPPVHRLKPKRKFKDGHLAVGQSVVAMRGKLGAQREAETDLRLDSCADVSLLSEEFYRSMKAPPKLHQGLRMKLYQLTDKDTKLSGFVKIPVFVESMNGELLEMEAEAYVVPGMTVPVLLGEDFHNTYELSVSRSVDFGTSVHFGGTEFSAKATGVRRTGDYHRLRKSAETVHASYVRAKTHRRNKARRRRKKRAEETDRATVKAAEDVRIPAHTSKLVRLTGHFEEKKEWMLERTFLTTSRNTNIVHS</sequence>
<accession>A0AAD5Y7N7</accession>
<comment type="caution">
    <text evidence="2">The sequence shown here is derived from an EMBL/GenBank/DDBJ whole genome shotgun (WGS) entry which is preliminary data.</text>
</comment>
<dbReference type="Proteomes" id="UP001212997">
    <property type="component" value="Unassembled WGS sequence"/>
</dbReference>
<evidence type="ECO:0000313" key="3">
    <source>
        <dbReference type="Proteomes" id="UP001212997"/>
    </source>
</evidence>
<feature type="region of interest" description="Disordered" evidence="1">
    <location>
        <begin position="201"/>
        <end position="220"/>
    </location>
</feature>
<organism evidence="2 3">
    <name type="scientific">Meripilus lineatus</name>
    <dbReference type="NCBI Taxonomy" id="2056292"/>
    <lineage>
        <taxon>Eukaryota</taxon>
        <taxon>Fungi</taxon>
        <taxon>Dikarya</taxon>
        <taxon>Basidiomycota</taxon>
        <taxon>Agaricomycotina</taxon>
        <taxon>Agaricomycetes</taxon>
        <taxon>Polyporales</taxon>
        <taxon>Meripilaceae</taxon>
        <taxon>Meripilus</taxon>
    </lineage>
</organism>
<dbReference type="EMBL" id="JANAWD010001015">
    <property type="protein sequence ID" value="KAJ3474628.1"/>
    <property type="molecule type" value="Genomic_DNA"/>
</dbReference>
<feature type="region of interest" description="Disordered" evidence="1">
    <location>
        <begin position="276"/>
        <end position="299"/>
    </location>
</feature>
<gene>
    <name evidence="2" type="ORF">NLI96_g12353</name>
</gene>
<feature type="compositionally biased region" description="Basic and acidic residues" evidence="1">
    <location>
        <begin position="455"/>
        <end position="464"/>
    </location>
</feature>
<reference evidence="2" key="1">
    <citation type="submission" date="2022-07" db="EMBL/GenBank/DDBJ databases">
        <title>Genome Sequence of Physisporinus lineatus.</title>
        <authorList>
            <person name="Buettner E."/>
        </authorList>
    </citation>
    <scope>NUCLEOTIDE SEQUENCE</scope>
    <source>
        <strain evidence="2">VT162</strain>
    </source>
</reference>
<dbReference type="PROSITE" id="PS51257">
    <property type="entry name" value="PROKAR_LIPOPROTEIN"/>
    <property type="match status" value="1"/>
</dbReference>
<dbReference type="CDD" id="cd00303">
    <property type="entry name" value="retropepsin_like"/>
    <property type="match status" value="1"/>
</dbReference>
<feature type="compositionally biased region" description="Basic residues" evidence="1">
    <location>
        <begin position="647"/>
        <end position="661"/>
    </location>
</feature>
<evidence type="ECO:0000256" key="1">
    <source>
        <dbReference type="SAM" id="MobiDB-lite"/>
    </source>
</evidence>
<dbReference type="AlphaFoldDB" id="A0AAD5Y7N7"/>
<feature type="compositionally biased region" description="Basic and acidic residues" evidence="1">
    <location>
        <begin position="204"/>
        <end position="220"/>
    </location>
</feature>
<protein>
    <submittedName>
        <fullName evidence="2">Uncharacterized protein</fullName>
    </submittedName>
</protein>
<feature type="region of interest" description="Disordered" evidence="1">
    <location>
        <begin position="449"/>
        <end position="476"/>
    </location>
</feature>
<name>A0AAD5Y7N7_9APHY</name>
<evidence type="ECO:0000313" key="2">
    <source>
        <dbReference type="EMBL" id="KAJ3474628.1"/>
    </source>
</evidence>